<organism evidence="2 3">
    <name type="scientific">Sphaerisporangium flaviroseum</name>
    <dbReference type="NCBI Taxonomy" id="509199"/>
    <lineage>
        <taxon>Bacteria</taxon>
        <taxon>Bacillati</taxon>
        <taxon>Actinomycetota</taxon>
        <taxon>Actinomycetes</taxon>
        <taxon>Streptosporangiales</taxon>
        <taxon>Streptosporangiaceae</taxon>
        <taxon>Sphaerisporangium</taxon>
    </lineage>
</organism>
<dbReference type="InterPro" id="IPR025164">
    <property type="entry name" value="Toastrack_DUF4097"/>
</dbReference>
<proteinExistence type="predicted"/>
<sequence length="226" mass="23559">MFAAGAVLGTGLLLTGCGLQNIAAPTKEATQGYDVTEKIVNLRVDSGSGAIVVTESDRSGVHVTETLHWKSDKPVTRHPLQGDTLKLDYTCPDDEWTCGVDYKVEVPRGVRVNVSSGSGDITLSALSEQFQAKTGSGTIDANGLGGKRAVAEAGSGDIELRFTGAPDDVRVGTGSGEGIVRVPEGTYHVTTDTGSGERKVEVTSDESSPRRIVVRTGSGDAKVLKV</sequence>
<name>A0ABP7I7X5_9ACTN</name>
<keyword evidence="3" id="KW-1185">Reference proteome</keyword>
<evidence type="ECO:0000313" key="2">
    <source>
        <dbReference type="EMBL" id="GAA3811808.1"/>
    </source>
</evidence>
<dbReference type="Proteomes" id="UP001500888">
    <property type="component" value="Unassembled WGS sequence"/>
</dbReference>
<gene>
    <name evidence="2" type="ORF">GCM10022226_35520</name>
</gene>
<dbReference type="RefSeq" id="WP_344940639.1">
    <property type="nucleotide sequence ID" value="NZ_BAAAZR010000008.1"/>
</dbReference>
<comment type="caution">
    <text evidence="2">The sequence shown here is derived from an EMBL/GenBank/DDBJ whole genome shotgun (WGS) entry which is preliminary data.</text>
</comment>
<protein>
    <submittedName>
        <fullName evidence="2">DUF4097 family beta strand repeat-containing protein</fullName>
    </submittedName>
</protein>
<dbReference type="Pfam" id="PF13349">
    <property type="entry name" value="DUF4097"/>
    <property type="match status" value="1"/>
</dbReference>
<evidence type="ECO:0000259" key="1">
    <source>
        <dbReference type="Pfam" id="PF13349"/>
    </source>
</evidence>
<reference evidence="3" key="1">
    <citation type="journal article" date="2019" name="Int. J. Syst. Evol. Microbiol.">
        <title>The Global Catalogue of Microorganisms (GCM) 10K type strain sequencing project: providing services to taxonomists for standard genome sequencing and annotation.</title>
        <authorList>
            <consortium name="The Broad Institute Genomics Platform"/>
            <consortium name="The Broad Institute Genome Sequencing Center for Infectious Disease"/>
            <person name="Wu L."/>
            <person name="Ma J."/>
        </authorList>
    </citation>
    <scope>NUCLEOTIDE SEQUENCE [LARGE SCALE GENOMIC DNA]</scope>
    <source>
        <strain evidence="3">JCM 16908</strain>
    </source>
</reference>
<dbReference type="EMBL" id="BAAAZR010000008">
    <property type="protein sequence ID" value="GAA3811808.1"/>
    <property type="molecule type" value="Genomic_DNA"/>
</dbReference>
<feature type="domain" description="DUF4097" evidence="1">
    <location>
        <begin position="111"/>
        <end position="223"/>
    </location>
</feature>
<dbReference type="Gene3D" id="2.160.20.120">
    <property type="match status" value="1"/>
</dbReference>
<accession>A0ABP7I7X5</accession>
<evidence type="ECO:0000313" key="3">
    <source>
        <dbReference type="Proteomes" id="UP001500888"/>
    </source>
</evidence>